<evidence type="ECO:0000256" key="8">
    <source>
        <dbReference type="ARBA" id="ARBA00022989"/>
    </source>
</evidence>
<feature type="non-terminal residue" evidence="13">
    <location>
        <position position="1"/>
    </location>
</feature>
<keyword evidence="6 11" id="KW-0812">Transmembrane</keyword>
<dbReference type="EMBL" id="JAHRHJ020000004">
    <property type="protein sequence ID" value="KAH9318415.1"/>
    <property type="molecule type" value="Genomic_DNA"/>
</dbReference>
<keyword evidence="9 11" id="KW-0472">Membrane</keyword>
<keyword evidence="5" id="KW-0963">Cytoplasm</keyword>
<dbReference type="PANTHER" id="PTHR10383:SF9">
    <property type="entry name" value="SERINE INCORPORATOR, ISOFORM F"/>
    <property type="match status" value="1"/>
</dbReference>
<dbReference type="Proteomes" id="UP000824469">
    <property type="component" value="Unassembled WGS sequence"/>
</dbReference>
<evidence type="ECO:0000256" key="6">
    <source>
        <dbReference type="ARBA" id="ARBA00022692"/>
    </source>
</evidence>
<evidence type="ECO:0000313" key="14">
    <source>
        <dbReference type="Proteomes" id="UP000824469"/>
    </source>
</evidence>
<comment type="subcellular location">
    <subcellularLocation>
        <location evidence="2">Cytoplasm</location>
        <location evidence="2">Cytoskeleton</location>
    </subcellularLocation>
    <subcellularLocation>
        <location evidence="1">Membrane</location>
        <topology evidence="1">Multi-pass membrane protein</topology>
    </subcellularLocation>
</comment>
<evidence type="ECO:0000256" key="4">
    <source>
        <dbReference type="ARBA" id="ARBA00006665"/>
    </source>
</evidence>
<evidence type="ECO:0000259" key="12">
    <source>
        <dbReference type="Pfam" id="PF06886"/>
    </source>
</evidence>
<evidence type="ECO:0000256" key="5">
    <source>
        <dbReference type="ARBA" id="ARBA00022490"/>
    </source>
</evidence>
<dbReference type="InterPro" id="IPR027329">
    <property type="entry name" value="TPX2_C"/>
</dbReference>
<dbReference type="Pfam" id="PF03348">
    <property type="entry name" value="Serinc"/>
    <property type="match status" value="1"/>
</dbReference>
<comment type="similarity">
    <text evidence="4">Belongs to the TDE1 family.</text>
</comment>
<dbReference type="AlphaFoldDB" id="A0AA38GBG4"/>
<accession>A0AA38GBG4</accession>
<feature type="transmembrane region" description="Helical" evidence="11">
    <location>
        <begin position="93"/>
        <end position="115"/>
    </location>
</feature>
<comment type="caution">
    <text evidence="13">The sequence shown here is derived from an EMBL/GenBank/DDBJ whole genome shotgun (WGS) entry which is preliminary data.</text>
</comment>
<keyword evidence="14" id="KW-1185">Reference proteome</keyword>
<evidence type="ECO:0000256" key="10">
    <source>
        <dbReference type="ARBA" id="ARBA00023212"/>
    </source>
</evidence>
<evidence type="ECO:0000256" key="3">
    <source>
        <dbReference type="ARBA" id="ARBA00005885"/>
    </source>
</evidence>
<dbReference type="PANTHER" id="PTHR10383">
    <property type="entry name" value="SERINE INCORPORATOR"/>
    <property type="match status" value="1"/>
</dbReference>
<keyword evidence="7" id="KW-0493">Microtubule</keyword>
<gene>
    <name evidence="13" type="ORF">KI387_020184</name>
</gene>
<evidence type="ECO:0000256" key="1">
    <source>
        <dbReference type="ARBA" id="ARBA00004141"/>
    </source>
</evidence>
<evidence type="ECO:0000256" key="7">
    <source>
        <dbReference type="ARBA" id="ARBA00022701"/>
    </source>
</evidence>
<evidence type="ECO:0000313" key="13">
    <source>
        <dbReference type="EMBL" id="KAH9318415.1"/>
    </source>
</evidence>
<comment type="similarity">
    <text evidence="3">Belongs to the TPX2 family.</text>
</comment>
<feature type="domain" description="TPX2 C-terminal" evidence="12">
    <location>
        <begin position="9"/>
        <end position="49"/>
    </location>
</feature>
<protein>
    <recommendedName>
        <fullName evidence="12">TPX2 C-terminal domain-containing protein</fullName>
    </recommendedName>
</protein>
<evidence type="ECO:0000256" key="9">
    <source>
        <dbReference type="ARBA" id="ARBA00023136"/>
    </source>
</evidence>
<dbReference type="InterPro" id="IPR005016">
    <property type="entry name" value="TDE1/TMS"/>
</dbReference>
<proteinExistence type="inferred from homology"/>
<keyword evidence="10" id="KW-0206">Cytoskeleton</keyword>
<dbReference type="Pfam" id="PF06886">
    <property type="entry name" value="TPX2"/>
    <property type="match status" value="1"/>
</dbReference>
<sequence length="137" mass="16453">MAEKLNALEQQRLEEEEIKRLRKEMILCAQPMPFFYHTFIPRRSSKSPTIPKEPRFHVPHHKRAKCISSTPFEYCRDQPFFSYPYKRMFQTDVVMRVSLGSFLFFTIFSLVMIGIKTQKDIRNGWHHAGWIVKIICW</sequence>
<name>A0AA38GBG4_TAXCH</name>
<dbReference type="GO" id="GO:0005874">
    <property type="term" value="C:microtubule"/>
    <property type="evidence" value="ECO:0007669"/>
    <property type="project" value="UniProtKB-KW"/>
</dbReference>
<organism evidence="13 14">
    <name type="scientific">Taxus chinensis</name>
    <name type="common">Chinese yew</name>
    <name type="synonym">Taxus wallichiana var. chinensis</name>
    <dbReference type="NCBI Taxonomy" id="29808"/>
    <lineage>
        <taxon>Eukaryota</taxon>
        <taxon>Viridiplantae</taxon>
        <taxon>Streptophyta</taxon>
        <taxon>Embryophyta</taxon>
        <taxon>Tracheophyta</taxon>
        <taxon>Spermatophyta</taxon>
        <taxon>Pinopsida</taxon>
        <taxon>Pinidae</taxon>
        <taxon>Conifers II</taxon>
        <taxon>Cupressales</taxon>
        <taxon>Taxaceae</taxon>
        <taxon>Taxus</taxon>
    </lineage>
</organism>
<keyword evidence="8 11" id="KW-1133">Transmembrane helix</keyword>
<dbReference type="GO" id="GO:0016020">
    <property type="term" value="C:membrane"/>
    <property type="evidence" value="ECO:0007669"/>
    <property type="project" value="UniProtKB-SubCell"/>
</dbReference>
<evidence type="ECO:0000256" key="11">
    <source>
        <dbReference type="SAM" id="Phobius"/>
    </source>
</evidence>
<evidence type="ECO:0000256" key="2">
    <source>
        <dbReference type="ARBA" id="ARBA00004245"/>
    </source>
</evidence>
<reference evidence="13 14" key="1">
    <citation type="journal article" date="2021" name="Nat. Plants">
        <title>The Taxus genome provides insights into paclitaxel biosynthesis.</title>
        <authorList>
            <person name="Xiong X."/>
            <person name="Gou J."/>
            <person name="Liao Q."/>
            <person name="Li Y."/>
            <person name="Zhou Q."/>
            <person name="Bi G."/>
            <person name="Li C."/>
            <person name="Du R."/>
            <person name="Wang X."/>
            <person name="Sun T."/>
            <person name="Guo L."/>
            <person name="Liang H."/>
            <person name="Lu P."/>
            <person name="Wu Y."/>
            <person name="Zhang Z."/>
            <person name="Ro D.K."/>
            <person name="Shang Y."/>
            <person name="Huang S."/>
            <person name="Yan J."/>
        </authorList>
    </citation>
    <scope>NUCLEOTIDE SEQUENCE [LARGE SCALE GENOMIC DNA]</scope>
    <source>
        <strain evidence="13">Ta-2019</strain>
    </source>
</reference>